<reference evidence="4" key="2">
    <citation type="submission" date="2021-04" db="EMBL/GenBank/DDBJ databases">
        <authorList>
            <person name="Gilroy R."/>
        </authorList>
    </citation>
    <scope>NUCLEOTIDE SEQUENCE</scope>
    <source>
        <strain evidence="4">G3-2149</strain>
    </source>
</reference>
<keyword evidence="1" id="KW-0862">Zinc</keyword>
<keyword evidence="1" id="KW-0479">Metal-binding</keyword>
<dbReference type="EMBL" id="JAHLFU010000005">
    <property type="protein sequence ID" value="MBU3852241.1"/>
    <property type="molecule type" value="Genomic_DNA"/>
</dbReference>
<gene>
    <name evidence="4" type="ORF">H9789_00155</name>
</gene>
<feature type="compositionally biased region" description="Polar residues" evidence="2">
    <location>
        <begin position="1"/>
        <end position="11"/>
    </location>
</feature>
<keyword evidence="4" id="KW-0547">Nucleotide-binding</keyword>
<reference evidence="4" key="1">
    <citation type="journal article" date="2021" name="PeerJ">
        <title>Extensive microbial diversity within the chicken gut microbiome revealed by metagenomics and culture.</title>
        <authorList>
            <person name="Gilroy R."/>
            <person name="Ravi A."/>
            <person name="Getino M."/>
            <person name="Pursley I."/>
            <person name="Horton D.L."/>
            <person name="Alikhan N.F."/>
            <person name="Baker D."/>
            <person name="Gharbi K."/>
            <person name="Hall N."/>
            <person name="Watson M."/>
            <person name="Adriaenssens E.M."/>
            <person name="Foster-Nyarko E."/>
            <person name="Jarju S."/>
            <person name="Secka A."/>
            <person name="Antonio M."/>
            <person name="Oren A."/>
            <person name="Chaudhuri R.R."/>
            <person name="La Ragione R."/>
            <person name="Hildebrand F."/>
            <person name="Pallen M.J."/>
        </authorList>
    </citation>
    <scope>NUCLEOTIDE SEQUENCE</scope>
    <source>
        <strain evidence="4">G3-2149</strain>
    </source>
</reference>
<keyword evidence="4" id="KW-0067">ATP-binding</keyword>
<dbReference type="Proteomes" id="UP000823865">
    <property type="component" value="Unassembled WGS sequence"/>
</dbReference>
<comment type="caution">
    <text evidence="4">The sequence shown here is derived from an EMBL/GenBank/DDBJ whole genome shotgun (WGS) entry which is preliminary data.</text>
</comment>
<evidence type="ECO:0000259" key="3">
    <source>
        <dbReference type="PROSITE" id="PS50966"/>
    </source>
</evidence>
<dbReference type="AlphaFoldDB" id="A0A9E2L4C0"/>
<proteinExistence type="predicted"/>
<name>A0A9E2L4C0_9BACT</name>
<keyword evidence="4" id="KW-0347">Helicase</keyword>
<feature type="non-terminal residue" evidence="4">
    <location>
        <position position="257"/>
    </location>
</feature>
<evidence type="ECO:0000313" key="4">
    <source>
        <dbReference type="EMBL" id="MBU3852241.1"/>
    </source>
</evidence>
<evidence type="ECO:0000256" key="2">
    <source>
        <dbReference type="SAM" id="MobiDB-lite"/>
    </source>
</evidence>
<sequence>MSNKYEANSENMAKKKEKNKPKKKKVQKLSNIIKPENMELADWQKALRKQIAIQERFVISQNTQTDEPGCYSVLNPKTDKEYKVIYRGAKCKWNYCSCMDFKVSRLGTCKHIEAVCTWIRKRRKTIDKALPPYTAVYLLYPEGRKIGIHIGTEKAEEFTKLASEYFTNDGYLKPESIDSFSTFLSRAQKISDTFRCYPDALQYILDLRDEKRRSEMVCQKCTDKYLEKLLKVQLYPYQKEGIRFAIKNGKSIIADEM</sequence>
<protein>
    <submittedName>
        <fullName evidence="4">ATP-dependent helicase</fullName>
    </submittedName>
</protein>
<feature type="compositionally biased region" description="Basic residues" evidence="2">
    <location>
        <begin position="15"/>
        <end position="27"/>
    </location>
</feature>
<dbReference type="GO" id="GO:0008270">
    <property type="term" value="F:zinc ion binding"/>
    <property type="evidence" value="ECO:0007669"/>
    <property type="project" value="UniProtKB-KW"/>
</dbReference>
<feature type="region of interest" description="Disordered" evidence="2">
    <location>
        <begin position="1"/>
        <end position="29"/>
    </location>
</feature>
<evidence type="ECO:0000313" key="5">
    <source>
        <dbReference type="Proteomes" id="UP000823865"/>
    </source>
</evidence>
<dbReference type="InterPro" id="IPR007527">
    <property type="entry name" value="Znf_SWIM"/>
</dbReference>
<keyword evidence="1" id="KW-0863">Zinc-finger</keyword>
<dbReference type="PROSITE" id="PS50966">
    <property type="entry name" value="ZF_SWIM"/>
    <property type="match status" value="1"/>
</dbReference>
<organism evidence="4 5">
    <name type="scientific">Candidatus Paraprevotella stercoravium</name>
    <dbReference type="NCBI Taxonomy" id="2838725"/>
    <lineage>
        <taxon>Bacteria</taxon>
        <taxon>Pseudomonadati</taxon>
        <taxon>Bacteroidota</taxon>
        <taxon>Bacteroidia</taxon>
        <taxon>Bacteroidales</taxon>
        <taxon>Prevotellaceae</taxon>
        <taxon>Paraprevotella</taxon>
    </lineage>
</organism>
<dbReference type="GO" id="GO:0004386">
    <property type="term" value="F:helicase activity"/>
    <property type="evidence" value="ECO:0007669"/>
    <property type="project" value="UniProtKB-KW"/>
</dbReference>
<keyword evidence="4" id="KW-0378">Hydrolase</keyword>
<feature type="domain" description="SWIM-type" evidence="3">
    <location>
        <begin position="82"/>
        <end position="120"/>
    </location>
</feature>
<accession>A0A9E2L4C0</accession>
<evidence type="ECO:0000256" key="1">
    <source>
        <dbReference type="PROSITE-ProRule" id="PRU00325"/>
    </source>
</evidence>